<dbReference type="FunFam" id="1.10.390.10:FF:000013">
    <property type="entry name" value="Aminopeptidase N"/>
    <property type="match status" value="1"/>
</dbReference>
<feature type="binding site" evidence="10">
    <location>
        <position position="461"/>
    </location>
    <ligand>
        <name>Zn(2+)</name>
        <dbReference type="ChEBI" id="CHEBI:29105"/>
        <note>catalytic</note>
    </ligand>
</feature>
<feature type="binding site" evidence="10">
    <location>
        <position position="457"/>
    </location>
    <ligand>
        <name>Zn(2+)</name>
        <dbReference type="ChEBI" id="CHEBI:29105"/>
        <note>catalytic</note>
    </ligand>
</feature>
<dbReference type="InterPro" id="IPR024571">
    <property type="entry name" value="ERAP1-like_C_dom"/>
</dbReference>
<sequence>MRFFQTWIFCFVGLFTLSFSKQFDNGNVVVEKPGSVEIGSSTTFTCTLSRLEQEVTECFIETPRNEVWMVIDGQVLDDQSNVVQGVNGQDNGDPLRTCGISIDVVQSADLGQWKCSIQRSGSKIKTLKAVVELKEEGTKLTGYRLPTHLTPELYKLDLIPIMEPEFLTRGYFEMDGRVIIDQLDGHIFLNVFNTEMLEESLIITLGAQTSITMEILEIHYDLQRDLIIIKYAPYPADASYPIRVAGNFVSQLPYPSGSGFYTDSYKDSESGERIFVAATQFQAVHARKAFPNIDDPGRKAKFQVRLATASGKNAASNMPVLRTDEPVQGYPDYTWYEFPESPIMSSYTLAFFISDFVVATVPPSKVSYPIEIYARQSRYNLGYTQGAEEFVPGIVEFYGSYFSVEFPLPKLSVAAPPSKGGAMENWGMLLMADFEFILDQDYMGAKDWEDSIPVLAHELSHQWTGNLVTCDYWNELYLNEGLTEFFQYYGTDAVVPQLRNWDRFVRTETFLGLREGELPTSSHPIIQDPDLEPSLYAFDGTTYRKGSSLFRMIESVLGKNTFKKGLQNYMKAHQFGNTKSDDLWDMLDGAASEDGSLTGGITVKEVMHTWTLQRGHPIVNVATDFTSGMATLEQTELPMDVGKNYKWWVPITFGRTRPGSGNFNQTKNGLWLSPDEPALQIDMGTDDDSCFIINNQYTGVFRANYDDENWLRISETLLNNLEAIPPLNRAQLIHDSIFLAQQGLVDYSIPIQITDYLSQETEYAPFQTAVALLETIMLKSAPKADEAELIESMYTSIKRIYDRLGLGEQPNVDLLGHLQHRALVQALINYGDSDVLEDVQNAFQAWMDSSTPDEVAGNPINRHIRSPIYCSALRQGGLDEVRFIEDRKANTVSPQATRDLNRALGCAATRSDDALEQFLQDPANQVSFGSTLESSQTEFIFKDKNTRKILMKWILRHQNMIESLSDEIFSQTLNIYSEFADSQEELNHLQEIMKWQTVPSVERLNMVASNIQHRMSPGSHPEASMTEK</sequence>
<feature type="binding site" evidence="10">
    <location>
        <position position="480"/>
    </location>
    <ligand>
        <name>Zn(2+)</name>
        <dbReference type="ChEBI" id="CHEBI:29105"/>
        <note>catalytic</note>
    </ligand>
</feature>
<evidence type="ECO:0000259" key="15">
    <source>
        <dbReference type="Pfam" id="PF17900"/>
    </source>
</evidence>
<dbReference type="Gene3D" id="1.25.50.20">
    <property type="match status" value="1"/>
</dbReference>
<dbReference type="PANTHER" id="PTHR11533">
    <property type="entry name" value="PROTEASE M1 ZINC METALLOPROTEASE"/>
    <property type="match status" value="1"/>
</dbReference>
<evidence type="ECO:0000256" key="11">
    <source>
        <dbReference type="PIRSR" id="PIRSR634016-4"/>
    </source>
</evidence>
<evidence type="ECO:0000256" key="5">
    <source>
        <dbReference type="ARBA" id="ARBA00022723"/>
    </source>
</evidence>
<gene>
    <name evidence="16" type="ORF">TCAL_03297</name>
</gene>
<dbReference type="Pfam" id="PF01433">
    <property type="entry name" value="Peptidase_M1"/>
    <property type="match status" value="1"/>
</dbReference>
<dbReference type="GO" id="GO:0008270">
    <property type="term" value="F:zinc ion binding"/>
    <property type="evidence" value="ECO:0007669"/>
    <property type="project" value="InterPro"/>
</dbReference>
<evidence type="ECO:0000256" key="12">
    <source>
        <dbReference type="SAM" id="SignalP"/>
    </source>
</evidence>
<dbReference type="AlphaFoldDB" id="A0A553NP91"/>
<keyword evidence="8" id="KW-0482">Metalloprotease</keyword>
<keyword evidence="7 10" id="KW-0862">Zinc</keyword>
<dbReference type="GO" id="GO:0005615">
    <property type="term" value="C:extracellular space"/>
    <property type="evidence" value="ECO:0007669"/>
    <property type="project" value="TreeGrafter"/>
</dbReference>
<dbReference type="STRING" id="6832.A0A553NP91"/>
<dbReference type="CDD" id="cd09601">
    <property type="entry name" value="M1_APN-Q_like"/>
    <property type="match status" value="1"/>
</dbReference>
<keyword evidence="4" id="KW-0645">Protease</keyword>
<dbReference type="InterPro" id="IPR050344">
    <property type="entry name" value="Peptidase_M1_aminopeptidases"/>
</dbReference>
<evidence type="ECO:0000259" key="14">
    <source>
        <dbReference type="Pfam" id="PF11838"/>
    </source>
</evidence>
<feature type="domain" description="ERAP1-like C-terminal" evidence="14">
    <location>
        <begin position="691"/>
        <end position="1003"/>
    </location>
</feature>
<dbReference type="InterPro" id="IPR045357">
    <property type="entry name" value="Aminopeptidase_N-like_N"/>
</dbReference>
<evidence type="ECO:0000256" key="9">
    <source>
        <dbReference type="PIRSR" id="PIRSR634016-1"/>
    </source>
</evidence>
<evidence type="ECO:0000256" key="7">
    <source>
        <dbReference type="ARBA" id="ARBA00022833"/>
    </source>
</evidence>
<name>A0A553NP91_TIGCA</name>
<dbReference type="Proteomes" id="UP000318571">
    <property type="component" value="Chromosome 4"/>
</dbReference>
<comment type="similarity">
    <text evidence="2">Belongs to the peptidase M1 family.</text>
</comment>
<reference evidence="16 17" key="1">
    <citation type="journal article" date="2018" name="Nat. Ecol. Evol.">
        <title>Genomic signatures of mitonuclear coevolution across populations of Tigriopus californicus.</title>
        <authorList>
            <person name="Barreto F.S."/>
            <person name="Watson E.T."/>
            <person name="Lima T.G."/>
            <person name="Willett C.S."/>
            <person name="Edmands S."/>
            <person name="Li W."/>
            <person name="Burton R.S."/>
        </authorList>
    </citation>
    <scope>NUCLEOTIDE SEQUENCE [LARGE SCALE GENOMIC DNA]</scope>
    <source>
        <strain evidence="16 17">San Diego</strain>
    </source>
</reference>
<dbReference type="GO" id="GO:0005737">
    <property type="term" value="C:cytoplasm"/>
    <property type="evidence" value="ECO:0007669"/>
    <property type="project" value="TreeGrafter"/>
</dbReference>
<feature type="active site" description="Proton acceptor" evidence="9">
    <location>
        <position position="458"/>
    </location>
</feature>
<comment type="caution">
    <text evidence="16">The sequence shown here is derived from an EMBL/GenBank/DDBJ whole genome shotgun (WGS) entry which is preliminary data.</text>
</comment>
<dbReference type="SUPFAM" id="SSF63737">
    <property type="entry name" value="Leukotriene A4 hydrolase N-terminal domain"/>
    <property type="match status" value="1"/>
</dbReference>
<evidence type="ECO:0000256" key="10">
    <source>
        <dbReference type="PIRSR" id="PIRSR634016-3"/>
    </source>
</evidence>
<dbReference type="InterPro" id="IPR014782">
    <property type="entry name" value="Peptidase_M1_dom"/>
</dbReference>
<dbReference type="Gene3D" id="1.10.390.10">
    <property type="entry name" value="Neutral Protease Domain 2"/>
    <property type="match status" value="1"/>
</dbReference>
<dbReference type="GO" id="GO:0043171">
    <property type="term" value="P:peptide catabolic process"/>
    <property type="evidence" value="ECO:0007669"/>
    <property type="project" value="TreeGrafter"/>
</dbReference>
<proteinExistence type="inferred from homology"/>
<evidence type="ECO:0000259" key="13">
    <source>
        <dbReference type="Pfam" id="PF01433"/>
    </source>
</evidence>
<evidence type="ECO:0000256" key="4">
    <source>
        <dbReference type="ARBA" id="ARBA00022670"/>
    </source>
</evidence>
<keyword evidence="6" id="KW-0378">Hydrolase</keyword>
<organism evidence="16 17">
    <name type="scientific">Tigriopus californicus</name>
    <name type="common">Marine copepod</name>
    <dbReference type="NCBI Taxonomy" id="6832"/>
    <lineage>
        <taxon>Eukaryota</taxon>
        <taxon>Metazoa</taxon>
        <taxon>Ecdysozoa</taxon>
        <taxon>Arthropoda</taxon>
        <taxon>Crustacea</taxon>
        <taxon>Multicrustacea</taxon>
        <taxon>Hexanauplia</taxon>
        <taxon>Copepoda</taxon>
        <taxon>Harpacticoida</taxon>
        <taxon>Harpacticidae</taxon>
        <taxon>Tigriopus</taxon>
    </lineage>
</organism>
<evidence type="ECO:0000313" key="17">
    <source>
        <dbReference type="Proteomes" id="UP000318571"/>
    </source>
</evidence>
<dbReference type="Gene3D" id="2.60.40.1730">
    <property type="entry name" value="tricorn interacting facor f3 domain"/>
    <property type="match status" value="1"/>
</dbReference>
<dbReference type="EMBL" id="VCGU01000011">
    <property type="protein sequence ID" value="TRY67262.1"/>
    <property type="molecule type" value="Genomic_DNA"/>
</dbReference>
<protein>
    <recommendedName>
        <fullName evidence="18">Aminopeptidase</fullName>
    </recommendedName>
</protein>
<evidence type="ECO:0000256" key="6">
    <source>
        <dbReference type="ARBA" id="ARBA00022801"/>
    </source>
</evidence>
<comment type="subcellular location">
    <subcellularLocation>
        <location evidence="1">Cell membrane</location>
        <topology evidence="1">Lipid-anchor</topology>
        <topology evidence="1">GPI-anchor</topology>
    </subcellularLocation>
</comment>
<feature type="site" description="Transition state stabilizer" evidence="11">
    <location>
        <position position="543"/>
    </location>
</feature>
<keyword evidence="17" id="KW-1185">Reference proteome</keyword>
<dbReference type="GO" id="GO:0005886">
    <property type="term" value="C:plasma membrane"/>
    <property type="evidence" value="ECO:0007669"/>
    <property type="project" value="UniProtKB-SubCell"/>
</dbReference>
<keyword evidence="3" id="KW-0031">Aminopeptidase</keyword>
<keyword evidence="12" id="KW-0732">Signal</keyword>
<dbReference type="Pfam" id="PF17900">
    <property type="entry name" value="Peptidase_M1_N"/>
    <property type="match status" value="1"/>
</dbReference>
<feature type="chain" id="PRO_5022042451" description="Aminopeptidase" evidence="12">
    <location>
        <begin position="21"/>
        <end position="1028"/>
    </location>
</feature>
<feature type="signal peptide" evidence="12">
    <location>
        <begin position="1"/>
        <end position="20"/>
    </location>
</feature>
<dbReference type="GO" id="GO:0070006">
    <property type="term" value="F:metalloaminopeptidase activity"/>
    <property type="evidence" value="ECO:0007669"/>
    <property type="project" value="TreeGrafter"/>
</dbReference>
<comment type="cofactor">
    <cofactor evidence="10">
        <name>Zn(2+)</name>
        <dbReference type="ChEBI" id="CHEBI:29105"/>
    </cofactor>
    <text evidence="10">Binds 1 zinc ion per subunit.</text>
</comment>
<dbReference type="PRINTS" id="PR00756">
    <property type="entry name" value="ALADIPTASE"/>
</dbReference>
<dbReference type="InterPro" id="IPR001930">
    <property type="entry name" value="Peptidase_M1"/>
</dbReference>
<evidence type="ECO:0000256" key="3">
    <source>
        <dbReference type="ARBA" id="ARBA00022438"/>
    </source>
</evidence>
<dbReference type="PANTHER" id="PTHR11533:SF294">
    <property type="entry name" value="THYROTROPIN-RELEASING HORMONE-DEGRADING ECTOENZYME"/>
    <property type="match status" value="1"/>
</dbReference>
<dbReference type="Gene3D" id="2.60.40.1910">
    <property type="match status" value="1"/>
</dbReference>
<evidence type="ECO:0000256" key="8">
    <source>
        <dbReference type="ARBA" id="ARBA00023049"/>
    </source>
</evidence>
<dbReference type="InterPro" id="IPR034016">
    <property type="entry name" value="M1_APN-typ"/>
</dbReference>
<dbReference type="Pfam" id="PF11838">
    <property type="entry name" value="ERAP1_C"/>
    <property type="match status" value="1"/>
</dbReference>
<evidence type="ECO:0000313" key="16">
    <source>
        <dbReference type="EMBL" id="TRY67262.1"/>
    </source>
</evidence>
<dbReference type="InterPro" id="IPR027268">
    <property type="entry name" value="Peptidase_M4/M1_CTD_sf"/>
</dbReference>
<evidence type="ECO:0000256" key="1">
    <source>
        <dbReference type="ARBA" id="ARBA00004609"/>
    </source>
</evidence>
<dbReference type="SUPFAM" id="SSF55486">
    <property type="entry name" value="Metalloproteases ('zincins'), catalytic domain"/>
    <property type="match status" value="1"/>
</dbReference>
<keyword evidence="5 10" id="KW-0479">Metal-binding</keyword>
<feature type="domain" description="Aminopeptidase N-like N-terminal" evidence="15">
    <location>
        <begin position="151"/>
        <end position="347"/>
    </location>
</feature>
<accession>A0A553NP91</accession>
<evidence type="ECO:0008006" key="18">
    <source>
        <dbReference type="Google" id="ProtNLM"/>
    </source>
</evidence>
<dbReference type="InterPro" id="IPR042097">
    <property type="entry name" value="Aminopeptidase_N-like_N_sf"/>
</dbReference>
<dbReference type="GO" id="GO:0006508">
    <property type="term" value="P:proteolysis"/>
    <property type="evidence" value="ECO:0007669"/>
    <property type="project" value="UniProtKB-KW"/>
</dbReference>
<evidence type="ECO:0000256" key="2">
    <source>
        <dbReference type="ARBA" id="ARBA00010136"/>
    </source>
</evidence>
<feature type="domain" description="Peptidase M1 membrane alanine aminopeptidase" evidence="13">
    <location>
        <begin position="393"/>
        <end position="610"/>
    </location>
</feature>
<dbReference type="GO" id="GO:0042277">
    <property type="term" value="F:peptide binding"/>
    <property type="evidence" value="ECO:0007669"/>
    <property type="project" value="TreeGrafter"/>
</dbReference>